<organism evidence="2 3">
    <name type="scientific">Pseudoalteromonas issachenkonii</name>
    <dbReference type="NCBI Taxonomy" id="152297"/>
    <lineage>
        <taxon>Bacteria</taxon>
        <taxon>Pseudomonadati</taxon>
        <taxon>Pseudomonadota</taxon>
        <taxon>Gammaproteobacteria</taxon>
        <taxon>Alteromonadales</taxon>
        <taxon>Pseudoalteromonadaceae</taxon>
        <taxon>Pseudoalteromonas</taxon>
    </lineage>
</organism>
<dbReference type="RefSeq" id="WP_341601426.1">
    <property type="nucleotide sequence ID" value="NZ_JBAKAW010000002.1"/>
</dbReference>
<keyword evidence="1" id="KW-0472">Membrane</keyword>
<keyword evidence="1" id="KW-1133">Transmembrane helix</keyword>
<evidence type="ECO:0000256" key="1">
    <source>
        <dbReference type="SAM" id="Phobius"/>
    </source>
</evidence>
<evidence type="ECO:0000313" key="3">
    <source>
        <dbReference type="Proteomes" id="UP001371391"/>
    </source>
</evidence>
<feature type="transmembrane region" description="Helical" evidence="1">
    <location>
        <begin position="7"/>
        <end position="25"/>
    </location>
</feature>
<reference evidence="2 3" key="1">
    <citation type="submission" date="2024-02" db="EMBL/GenBank/DDBJ databases">
        <title>Bacteria isolated from the canopy kelp, Nereocystis luetkeana.</title>
        <authorList>
            <person name="Pfister C.A."/>
            <person name="Younker I.T."/>
            <person name="Light S.H."/>
        </authorList>
    </citation>
    <scope>NUCLEOTIDE SEQUENCE [LARGE SCALE GENOMIC DNA]</scope>
    <source>
        <strain evidence="2 3">TI.1.03</strain>
    </source>
</reference>
<evidence type="ECO:0000313" key="2">
    <source>
        <dbReference type="EMBL" id="MEL0653902.1"/>
    </source>
</evidence>
<sequence length="228" mass="25365">MMETYSLLLLAIFIQPFCIYFALYAKAKYSSENKPINQLALGVTPSLAYLSAEDFWGAFVLMFIVTAVSLVLSLLLNFRYVMTRKINTSAILTSIVSFLLAFGFFYWLISQFIVENWYETFWPSLYFLGLLCCVFVIKIIENKRKIKDGLSNMLVLALSVAASVVSAFGDAFILCTFINVFLLIPIGGAIVSSDVDKTSAGGIAFFYGYVFIMSLPISGLLYLALSST</sequence>
<feature type="transmembrane region" description="Helical" evidence="1">
    <location>
        <begin position="121"/>
        <end position="141"/>
    </location>
</feature>
<keyword evidence="1" id="KW-0812">Transmembrane</keyword>
<protein>
    <submittedName>
        <fullName evidence="2">Uncharacterized protein</fullName>
    </submittedName>
</protein>
<proteinExistence type="predicted"/>
<feature type="transmembrane region" description="Helical" evidence="1">
    <location>
        <begin position="55"/>
        <end position="78"/>
    </location>
</feature>
<name>A0ABU9GWN0_9GAMM</name>
<keyword evidence="3" id="KW-1185">Reference proteome</keyword>
<gene>
    <name evidence="2" type="ORF">V6257_02555</name>
</gene>
<comment type="caution">
    <text evidence="2">The sequence shown here is derived from an EMBL/GenBank/DDBJ whole genome shotgun (WGS) entry which is preliminary data.</text>
</comment>
<dbReference type="EMBL" id="JBAKAW010000002">
    <property type="protein sequence ID" value="MEL0653902.1"/>
    <property type="molecule type" value="Genomic_DNA"/>
</dbReference>
<dbReference type="Proteomes" id="UP001371391">
    <property type="component" value="Unassembled WGS sequence"/>
</dbReference>
<accession>A0ABU9GWN0</accession>
<feature type="transmembrane region" description="Helical" evidence="1">
    <location>
        <begin position="90"/>
        <end position="109"/>
    </location>
</feature>
<feature type="transmembrane region" description="Helical" evidence="1">
    <location>
        <begin position="204"/>
        <end position="225"/>
    </location>
</feature>
<feature type="transmembrane region" description="Helical" evidence="1">
    <location>
        <begin position="153"/>
        <end position="184"/>
    </location>
</feature>